<feature type="signal peptide" evidence="2">
    <location>
        <begin position="1"/>
        <end position="23"/>
    </location>
</feature>
<keyword evidence="4" id="KW-1185">Reference proteome</keyword>
<dbReference type="AlphaFoldDB" id="A0ABD3F851"/>
<keyword evidence="1" id="KW-0472">Membrane</keyword>
<reference evidence="3 4" key="1">
    <citation type="submission" date="2024-09" db="EMBL/GenBank/DDBJ databases">
        <title>Genome sequencing and assembly of Phytophthora oleae, isolate VK10A, causative agent of rot of olive drupes.</title>
        <authorList>
            <person name="Conti Taguali S."/>
            <person name="Riolo M."/>
            <person name="La Spada F."/>
            <person name="Cacciola S.O."/>
            <person name="Dionisio G."/>
        </authorList>
    </citation>
    <scope>NUCLEOTIDE SEQUENCE [LARGE SCALE GENOMIC DNA]</scope>
    <source>
        <strain evidence="3 4">VK10A</strain>
    </source>
</reference>
<dbReference type="Proteomes" id="UP001632037">
    <property type="component" value="Unassembled WGS sequence"/>
</dbReference>
<keyword evidence="1" id="KW-0812">Transmembrane</keyword>
<evidence type="ECO:0000313" key="4">
    <source>
        <dbReference type="Proteomes" id="UP001632037"/>
    </source>
</evidence>
<keyword evidence="2" id="KW-0732">Signal</keyword>
<proteinExistence type="predicted"/>
<comment type="caution">
    <text evidence="3">The sequence shown here is derived from an EMBL/GenBank/DDBJ whole genome shotgun (WGS) entry which is preliminary data.</text>
</comment>
<evidence type="ECO:0000256" key="1">
    <source>
        <dbReference type="SAM" id="Phobius"/>
    </source>
</evidence>
<feature type="chain" id="PRO_5044748562" description="RxLR effector protein" evidence="2">
    <location>
        <begin position="24"/>
        <end position="136"/>
    </location>
</feature>
<keyword evidence="1" id="KW-1133">Transmembrane helix</keyword>
<protein>
    <recommendedName>
        <fullName evidence="5">RxLR effector protein</fullName>
    </recommendedName>
</protein>
<evidence type="ECO:0000256" key="2">
    <source>
        <dbReference type="SAM" id="SignalP"/>
    </source>
</evidence>
<sequence>MRFCFYLVLLVSTFALTLVGTEATALGNVASTSDSKKMEVKKALTRLRRIHRAETEERMIVPPFAAYYNLLHSTSTTSTQSSQILHAVEDNTPLPKWAKAVVALVSVGIITGAVVGAVMITKMFNKALDTTGSEAA</sequence>
<evidence type="ECO:0008006" key="5">
    <source>
        <dbReference type="Google" id="ProtNLM"/>
    </source>
</evidence>
<gene>
    <name evidence="3" type="ORF">V7S43_013404</name>
</gene>
<feature type="transmembrane region" description="Helical" evidence="1">
    <location>
        <begin position="100"/>
        <end position="120"/>
    </location>
</feature>
<accession>A0ABD3F851</accession>
<dbReference type="EMBL" id="JBIMZQ010000035">
    <property type="protein sequence ID" value="KAL3661645.1"/>
    <property type="molecule type" value="Genomic_DNA"/>
</dbReference>
<evidence type="ECO:0000313" key="3">
    <source>
        <dbReference type="EMBL" id="KAL3661645.1"/>
    </source>
</evidence>
<name>A0ABD3F851_9STRA</name>
<organism evidence="3 4">
    <name type="scientific">Phytophthora oleae</name>
    <dbReference type="NCBI Taxonomy" id="2107226"/>
    <lineage>
        <taxon>Eukaryota</taxon>
        <taxon>Sar</taxon>
        <taxon>Stramenopiles</taxon>
        <taxon>Oomycota</taxon>
        <taxon>Peronosporomycetes</taxon>
        <taxon>Peronosporales</taxon>
        <taxon>Peronosporaceae</taxon>
        <taxon>Phytophthora</taxon>
    </lineage>
</organism>